<dbReference type="GO" id="GO:0110102">
    <property type="term" value="P:ribulose bisphosphate carboxylase complex assembly"/>
    <property type="evidence" value="ECO:0007669"/>
    <property type="project" value="InterPro"/>
</dbReference>
<evidence type="ECO:0000256" key="2">
    <source>
        <dbReference type="ARBA" id="ARBA00023186"/>
    </source>
</evidence>
<accession>C1N9E7</accession>
<dbReference type="OrthoDB" id="513226at2759"/>
<protein>
    <submittedName>
        <fullName evidence="5">Predicted protein</fullName>
    </submittedName>
</protein>
<dbReference type="AlphaFoldDB" id="C1N9E7"/>
<dbReference type="GO" id="GO:0044183">
    <property type="term" value="F:protein folding chaperone"/>
    <property type="evidence" value="ECO:0007669"/>
    <property type="project" value="InterPro"/>
</dbReference>
<feature type="compositionally biased region" description="Basic residues" evidence="4">
    <location>
        <begin position="19"/>
        <end position="37"/>
    </location>
</feature>
<dbReference type="GeneID" id="9690050"/>
<gene>
    <name evidence="5" type="ORF">MICPUCDRAFT_54478</name>
</gene>
<dbReference type="Proteomes" id="UP000001876">
    <property type="component" value="Unassembled WGS sequence"/>
</dbReference>
<dbReference type="GO" id="GO:0015977">
    <property type="term" value="P:carbon fixation"/>
    <property type="evidence" value="ECO:0007669"/>
    <property type="project" value="UniProtKB-KW"/>
</dbReference>
<proteinExistence type="predicted"/>
<evidence type="ECO:0000313" key="5">
    <source>
        <dbReference type="EMBL" id="EEH51342.1"/>
    </source>
</evidence>
<reference evidence="5 6" key="1">
    <citation type="journal article" date="2009" name="Science">
        <title>Green evolution and dynamic adaptations revealed by genomes of the marine picoeukaryotes Micromonas.</title>
        <authorList>
            <person name="Worden A.Z."/>
            <person name="Lee J.H."/>
            <person name="Mock T."/>
            <person name="Rouze P."/>
            <person name="Simmons M.P."/>
            <person name="Aerts A.L."/>
            <person name="Allen A.E."/>
            <person name="Cuvelier M.L."/>
            <person name="Derelle E."/>
            <person name="Everett M.V."/>
            <person name="Foulon E."/>
            <person name="Grimwood J."/>
            <person name="Gundlach H."/>
            <person name="Henrissat B."/>
            <person name="Napoli C."/>
            <person name="McDonald S.M."/>
            <person name="Parker M.S."/>
            <person name="Rombauts S."/>
            <person name="Salamov A."/>
            <person name="Von Dassow P."/>
            <person name="Badger J.H."/>
            <person name="Coutinho P.M."/>
            <person name="Demir E."/>
            <person name="Dubchak I."/>
            <person name="Gentemann C."/>
            <person name="Eikrem W."/>
            <person name="Gready J.E."/>
            <person name="John U."/>
            <person name="Lanier W."/>
            <person name="Lindquist E.A."/>
            <person name="Lucas S."/>
            <person name="Mayer K.F."/>
            <person name="Moreau H."/>
            <person name="Not F."/>
            <person name="Otillar R."/>
            <person name="Panaud O."/>
            <person name="Pangilinan J."/>
            <person name="Paulsen I."/>
            <person name="Piegu B."/>
            <person name="Poliakov A."/>
            <person name="Robbens S."/>
            <person name="Schmutz J."/>
            <person name="Toulza E."/>
            <person name="Wyss T."/>
            <person name="Zelensky A."/>
            <person name="Zhou K."/>
            <person name="Armbrust E.V."/>
            <person name="Bhattacharya D."/>
            <person name="Goodenough U.W."/>
            <person name="Van de Peer Y."/>
            <person name="Grigoriev I.V."/>
        </authorList>
    </citation>
    <scope>NUCLEOTIDE SEQUENCE [LARGE SCALE GENOMIC DNA]</scope>
    <source>
        <strain evidence="5 6">CCMP1545</strain>
    </source>
</reference>
<feature type="region of interest" description="Disordered" evidence="4">
    <location>
        <begin position="1"/>
        <end position="43"/>
    </location>
</feature>
<keyword evidence="1" id="KW-0602">Photosynthesis</keyword>
<keyword evidence="3" id="KW-0120">Carbon dioxide fixation</keyword>
<feature type="compositionally biased region" description="Low complexity" evidence="4">
    <location>
        <begin position="1"/>
        <end position="18"/>
    </location>
</feature>
<evidence type="ECO:0000256" key="1">
    <source>
        <dbReference type="ARBA" id="ARBA00022531"/>
    </source>
</evidence>
<keyword evidence="2" id="KW-0143">Chaperone</keyword>
<dbReference type="PANTHER" id="PTHR33791">
    <property type="entry name" value="CHAPERONIN-LIKE RBCX PROTEIN 1, CHLOROPLASTIC"/>
    <property type="match status" value="1"/>
</dbReference>
<dbReference type="KEGG" id="mpp:MICPUCDRAFT_54478"/>
<evidence type="ECO:0000256" key="3">
    <source>
        <dbReference type="ARBA" id="ARBA00023300"/>
    </source>
</evidence>
<dbReference type="SUPFAM" id="SSF158615">
    <property type="entry name" value="RbcX-like"/>
    <property type="match status" value="2"/>
</dbReference>
<dbReference type="PANTHER" id="PTHR33791:SF1">
    <property type="entry name" value="RUBISCO CHAPERONE RBCX"/>
    <property type="match status" value="1"/>
</dbReference>
<dbReference type="InterPro" id="IPR003435">
    <property type="entry name" value="Chaperonin_RcbX"/>
</dbReference>
<organism evidence="6">
    <name type="scientific">Micromonas pusilla (strain CCMP1545)</name>
    <name type="common">Picoplanktonic green alga</name>
    <dbReference type="NCBI Taxonomy" id="564608"/>
    <lineage>
        <taxon>Eukaryota</taxon>
        <taxon>Viridiplantae</taxon>
        <taxon>Chlorophyta</taxon>
        <taxon>Mamiellophyceae</taxon>
        <taxon>Mamiellales</taxon>
        <taxon>Mamiellaceae</taxon>
        <taxon>Micromonas</taxon>
    </lineage>
</organism>
<dbReference type="RefSeq" id="XP_003064437.1">
    <property type="nucleotide sequence ID" value="XM_003064391.1"/>
</dbReference>
<evidence type="ECO:0000313" key="6">
    <source>
        <dbReference type="Proteomes" id="UP000001876"/>
    </source>
</evidence>
<dbReference type="EMBL" id="GG663751">
    <property type="protein sequence ID" value="EEH51342.1"/>
    <property type="molecule type" value="Genomic_DNA"/>
</dbReference>
<sequence length="264" mass="28464">MATASAAAPTRAAPFASSPRRRRCDALRRDHRRRRRGISGGVVVASGGDGGEKLYVPGDAMGGDNSPERAGAATMRRLFTHVAIRIVQGQLEGLGNDGGFAPQATGWDGTVQCPDYADLRHAMEHVPLGNGDEWISGAFYLTLVPVRPRSRGERRSLRTFPGASLRPGSLVFNPRSRRLSTPLLTPMNSTPISSLCMEWPSSAFMKKNPVVALRVLETRKAYCAQFDYRELKRCADELVLGGNVLLMKEHMEISMGGGGGGGGE</sequence>
<dbReference type="Gene3D" id="1.10.1200.210">
    <property type="entry name" value="Chaperonin-like RbcX"/>
    <property type="match status" value="2"/>
</dbReference>
<keyword evidence="6" id="KW-1185">Reference proteome</keyword>
<name>C1N9E7_MICPC</name>
<dbReference type="GO" id="GO:0015979">
    <property type="term" value="P:photosynthesis"/>
    <property type="evidence" value="ECO:0007669"/>
    <property type="project" value="UniProtKB-KW"/>
</dbReference>
<evidence type="ECO:0000256" key="4">
    <source>
        <dbReference type="SAM" id="MobiDB-lite"/>
    </source>
</evidence>
<dbReference type="InterPro" id="IPR038052">
    <property type="entry name" value="Chaperonin_RbcX_sf"/>
</dbReference>